<dbReference type="EMBL" id="ACJY01000099">
    <property type="protein sequence ID" value="EFE85985.1"/>
    <property type="molecule type" value="Genomic_DNA"/>
</dbReference>
<dbReference type="InterPro" id="IPR035198">
    <property type="entry name" value="SU10_MCP"/>
</dbReference>
<dbReference type="STRING" id="546275.FUSPEROL_02025"/>
<dbReference type="RefSeq" id="WP_005974633.1">
    <property type="nucleotide sequence ID" value="NZ_GG665898.1"/>
</dbReference>
<dbReference type="OrthoDB" id="87256at2"/>
<evidence type="ECO:0000313" key="2">
    <source>
        <dbReference type="Proteomes" id="UP000003748"/>
    </source>
</evidence>
<dbReference type="HOGENOM" id="CLU_693996_0_0_0"/>
<organism evidence="1 2">
    <name type="scientific">Fusobacterium periodonticum ATCC 33693</name>
    <dbReference type="NCBI Taxonomy" id="546275"/>
    <lineage>
        <taxon>Bacteria</taxon>
        <taxon>Fusobacteriati</taxon>
        <taxon>Fusobacteriota</taxon>
        <taxon>Fusobacteriia</taxon>
        <taxon>Fusobacteriales</taxon>
        <taxon>Fusobacteriaceae</taxon>
        <taxon>Fusobacterium</taxon>
    </lineage>
</organism>
<reference evidence="1 2" key="1">
    <citation type="submission" date="2010-02" db="EMBL/GenBank/DDBJ databases">
        <authorList>
            <person name="Weinstock G."/>
            <person name="Sodergren E."/>
            <person name="Clifton S."/>
            <person name="Fulton L."/>
            <person name="Fulton B."/>
            <person name="Courtney L."/>
            <person name="Fronick C."/>
            <person name="Harrison M."/>
            <person name="Strong C."/>
            <person name="Farmer C."/>
            <person name="Delahaunty K."/>
            <person name="Markovic C."/>
            <person name="Hall O."/>
            <person name="Minx P."/>
            <person name="Tomlinson C."/>
            <person name="Mitreva M."/>
            <person name="Nelson J."/>
            <person name="Hou S."/>
            <person name="Wollam A."/>
            <person name="Pepin K.H."/>
            <person name="Johnson M."/>
            <person name="Bhonagiri V."/>
            <person name="Zhang X."/>
            <person name="Suruliraj S."/>
            <person name="Warren W."/>
            <person name="Chinwalla A."/>
            <person name="Mardis E.R."/>
            <person name="Wilson R.K."/>
        </authorList>
    </citation>
    <scope>NUCLEOTIDE SEQUENCE [LARGE SCALE GENOMIC DNA]</scope>
    <source>
        <strain evidence="1 2">ATCC 33693</strain>
    </source>
</reference>
<name>D4CX65_9FUSO</name>
<dbReference type="AlphaFoldDB" id="D4CX65"/>
<comment type="caution">
    <text evidence="1">The sequence shown here is derived from an EMBL/GenBank/DDBJ whole genome shotgun (WGS) entry which is preliminary data.</text>
</comment>
<gene>
    <name evidence="1" type="ORF">FUSPEROL_02025</name>
</gene>
<proteinExistence type="predicted"/>
<sequence>MAGKIDKQLNSTNQAISNDILDELQLVNPNNSPIISHVLRGGRVSETTSTTIEWIDHYERKTTSSLKVALSAGATEIQVVDEDILVQDALLSIGDEIVKITKVKTDNKADVTRGYAGTTSTAGNIVANTIVQSLGIEMEEGGELKKSSVRLPVHITNNTGIIYEEYEVTETAKHINPHGQSGLSVREVESQKKKDEMLGIMENKLLNGVKYVNGKLRMSGGIKSLIKEHGIVLDANNQPFTLDLLDNAVKAIVDKGNPGSANLKANKYFLCVPYLILRTINKLNKDNVRSNITDKVTGTTIEQIVTTSGTVSVFPATSLAPNEFLLIHLNDVSLRQLYPIKEEEGAKTALADNYFLHGEYAHQIKNLPFQVHVKNVKIS</sequence>
<dbReference type="GeneID" id="78420215"/>
<evidence type="ECO:0000313" key="1">
    <source>
        <dbReference type="EMBL" id="EFE85985.1"/>
    </source>
</evidence>
<protein>
    <submittedName>
        <fullName evidence="1">Uncharacterized protein</fullName>
    </submittedName>
</protein>
<dbReference type="eggNOG" id="ENOG5031K2N">
    <property type="taxonomic scope" value="Bacteria"/>
</dbReference>
<dbReference type="Pfam" id="PF17236">
    <property type="entry name" value="SU10_MCP"/>
    <property type="match status" value="1"/>
</dbReference>
<accession>D4CX65</accession>
<dbReference type="Proteomes" id="UP000003748">
    <property type="component" value="Unassembled WGS sequence"/>
</dbReference>